<keyword evidence="2" id="KW-0560">Oxidoreductase</keyword>
<name>A0ABV3FS94_9NOCA</name>
<reference evidence="4 5" key="1">
    <citation type="submission" date="2024-06" db="EMBL/GenBank/DDBJ databases">
        <title>The Natural Products Discovery Center: Release of the First 8490 Sequenced Strains for Exploring Actinobacteria Biosynthetic Diversity.</title>
        <authorList>
            <person name="Kalkreuter E."/>
            <person name="Kautsar S.A."/>
            <person name="Yang D."/>
            <person name="Bader C.D."/>
            <person name="Teijaro C.N."/>
            <person name="Fluegel L."/>
            <person name="Davis C.M."/>
            <person name="Simpson J.R."/>
            <person name="Lauterbach L."/>
            <person name="Steele A.D."/>
            <person name="Gui C."/>
            <person name="Meng S."/>
            <person name="Li G."/>
            <person name="Viehrig K."/>
            <person name="Ye F."/>
            <person name="Su P."/>
            <person name="Kiefer A.F."/>
            <person name="Nichols A."/>
            <person name="Cepeda A.J."/>
            <person name="Yan W."/>
            <person name="Fan B."/>
            <person name="Jiang Y."/>
            <person name="Adhikari A."/>
            <person name="Zheng C.-J."/>
            <person name="Schuster L."/>
            <person name="Cowan T.M."/>
            <person name="Smanski M.J."/>
            <person name="Chevrette M.G."/>
            <person name="De Carvalho L.P.S."/>
            <person name="Shen B."/>
        </authorList>
    </citation>
    <scope>NUCLEOTIDE SEQUENCE [LARGE SCALE GENOMIC DNA]</scope>
    <source>
        <strain evidence="4 5">NPDC050403</strain>
    </source>
</reference>
<organism evidence="4 5">
    <name type="scientific">Nocardia aurea</name>
    <dbReference type="NCBI Taxonomy" id="2144174"/>
    <lineage>
        <taxon>Bacteria</taxon>
        <taxon>Bacillati</taxon>
        <taxon>Actinomycetota</taxon>
        <taxon>Actinomycetes</taxon>
        <taxon>Mycobacteriales</taxon>
        <taxon>Nocardiaceae</taxon>
        <taxon>Nocardia</taxon>
    </lineage>
</organism>
<evidence type="ECO:0000256" key="1">
    <source>
        <dbReference type="ARBA" id="ARBA00006484"/>
    </source>
</evidence>
<keyword evidence="5" id="KW-1185">Reference proteome</keyword>
<dbReference type="Proteomes" id="UP001551695">
    <property type="component" value="Unassembled WGS sequence"/>
</dbReference>
<accession>A0ABV3FS94</accession>
<dbReference type="RefSeq" id="WP_355091698.1">
    <property type="nucleotide sequence ID" value="NZ_JBEXKW010000149.1"/>
</dbReference>
<protein>
    <submittedName>
        <fullName evidence="4">SDR family NAD(P)-dependent oxidoreductase</fullName>
    </submittedName>
</protein>
<dbReference type="Gene3D" id="3.40.50.720">
    <property type="entry name" value="NAD(P)-binding Rossmann-like Domain"/>
    <property type="match status" value="1"/>
</dbReference>
<evidence type="ECO:0000313" key="5">
    <source>
        <dbReference type="Proteomes" id="UP001551695"/>
    </source>
</evidence>
<dbReference type="Pfam" id="PF00106">
    <property type="entry name" value="adh_short"/>
    <property type="match status" value="1"/>
</dbReference>
<dbReference type="InterPro" id="IPR036291">
    <property type="entry name" value="NAD(P)-bd_dom_sf"/>
</dbReference>
<dbReference type="EMBL" id="JBFAKC010000004">
    <property type="protein sequence ID" value="MEV0708198.1"/>
    <property type="molecule type" value="Genomic_DNA"/>
</dbReference>
<gene>
    <name evidence="4" type="ORF">AB0I48_11580</name>
</gene>
<dbReference type="PANTHER" id="PTHR44196:SF1">
    <property type="entry name" value="DEHYDROGENASE_REDUCTASE SDR FAMILY MEMBER 7B"/>
    <property type="match status" value="1"/>
</dbReference>
<proteinExistence type="inferred from homology"/>
<evidence type="ECO:0000256" key="2">
    <source>
        <dbReference type="ARBA" id="ARBA00023002"/>
    </source>
</evidence>
<sequence>MSDQPLEGAVALVTGATGGIGRATARRLVREGAAVALVATRGDQLDRVAADLIGLGGQVITVAADITEPALAYRAVEDTHDRLGRLDILVNSASVMVLDTALHSPIEEWDRMISLNVSALLHVTHAAVPYLIDAAATSARGVADLVNLGSPAGRAARPTGSVYNLTKFGLNGFTESLRQELLTERVRVSVVAPGVVDETADADHRQTDPTDALRPQDIADVIAYIVTRERRIAVNEILLRAGGQTW</sequence>
<comment type="similarity">
    <text evidence="1 3">Belongs to the short-chain dehydrogenases/reductases (SDR) family.</text>
</comment>
<dbReference type="PANTHER" id="PTHR44196">
    <property type="entry name" value="DEHYDROGENASE/REDUCTASE SDR FAMILY MEMBER 7B"/>
    <property type="match status" value="1"/>
</dbReference>
<dbReference type="InterPro" id="IPR002347">
    <property type="entry name" value="SDR_fam"/>
</dbReference>
<evidence type="ECO:0000256" key="3">
    <source>
        <dbReference type="RuleBase" id="RU000363"/>
    </source>
</evidence>
<dbReference type="PRINTS" id="PR00080">
    <property type="entry name" value="SDRFAMILY"/>
</dbReference>
<comment type="caution">
    <text evidence="4">The sequence shown here is derived from an EMBL/GenBank/DDBJ whole genome shotgun (WGS) entry which is preliminary data.</text>
</comment>
<dbReference type="PRINTS" id="PR00081">
    <property type="entry name" value="GDHRDH"/>
</dbReference>
<evidence type="ECO:0000313" key="4">
    <source>
        <dbReference type="EMBL" id="MEV0708198.1"/>
    </source>
</evidence>
<dbReference type="SUPFAM" id="SSF51735">
    <property type="entry name" value="NAD(P)-binding Rossmann-fold domains"/>
    <property type="match status" value="1"/>
</dbReference>